<dbReference type="Proteomes" id="UP000270094">
    <property type="component" value="Unassembled WGS sequence"/>
</dbReference>
<keyword evidence="3" id="KW-1185">Reference proteome</keyword>
<name>A0A3P7I275_STRVU</name>
<accession>A0A3P7I275</accession>
<evidence type="ECO:0000313" key="2">
    <source>
        <dbReference type="EMBL" id="VDM66750.1"/>
    </source>
</evidence>
<evidence type="ECO:0000313" key="3">
    <source>
        <dbReference type="Proteomes" id="UP000270094"/>
    </source>
</evidence>
<sequence>MGYMISNPVSSKIDEDDNELSSKRNVSLDEQQLVSVGMQSSREALEVDDLDEILAGDLDSIEFVVLFCYKIRYEKEDPTFENGDPNVDETTVPPADTVSDSPTTLENIARIRVEERKPIEQPQSSDTKLLEKLLSKGYDWRVRPPGEDG</sequence>
<dbReference type="EMBL" id="UYYB01003646">
    <property type="protein sequence ID" value="VDM66750.1"/>
    <property type="molecule type" value="Genomic_DNA"/>
</dbReference>
<gene>
    <name evidence="2" type="ORF">SVUK_LOCUS1748</name>
</gene>
<reference evidence="2 3" key="1">
    <citation type="submission" date="2018-11" db="EMBL/GenBank/DDBJ databases">
        <authorList>
            <consortium name="Pathogen Informatics"/>
        </authorList>
    </citation>
    <scope>NUCLEOTIDE SEQUENCE [LARGE SCALE GENOMIC DNA]</scope>
</reference>
<feature type="region of interest" description="Disordered" evidence="1">
    <location>
        <begin position="78"/>
        <end position="106"/>
    </location>
</feature>
<proteinExistence type="predicted"/>
<organism evidence="2 3">
    <name type="scientific">Strongylus vulgaris</name>
    <name type="common">Blood worm</name>
    <dbReference type="NCBI Taxonomy" id="40348"/>
    <lineage>
        <taxon>Eukaryota</taxon>
        <taxon>Metazoa</taxon>
        <taxon>Ecdysozoa</taxon>
        <taxon>Nematoda</taxon>
        <taxon>Chromadorea</taxon>
        <taxon>Rhabditida</taxon>
        <taxon>Rhabditina</taxon>
        <taxon>Rhabditomorpha</taxon>
        <taxon>Strongyloidea</taxon>
        <taxon>Strongylidae</taxon>
        <taxon>Strongylus</taxon>
    </lineage>
</organism>
<feature type="region of interest" description="Disordered" evidence="1">
    <location>
        <begin position="1"/>
        <end position="26"/>
    </location>
</feature>
<protein>
    <submittedName>
        <fullName evidence="2">Uncharacterized protein</fullName>
    </submittedName>
</protein>
<evidence type="ECO:0000256" key="1">
    <source>
        <dbReference type="SAM" id="MobiDB-lite"/>
    </source>
</evidence>
<dbReference type="AlphaFoldDB" id="A0A3P7I275"/>